<organism evidence="1 2">
    <name type="scientific">Ligilactobacillus salivarius str. Ren</name>
    <dbReference type="NCBI Taxonomy" id="1194971"/>
    <lineage>
        <taxon>Bacteria</taxon>
        <taxon>Bacillati</taxon>
        <taxon>Bacillota</taxon>
        <taxon>Bacilli</taxon>
        <taxon>Lactobacillales</taxon>
        <taxon>Lactobacillaceae</taxon>
        <taxon>Ligilactobacillus</taxon>
    </lineage>
</organism>
<dbReference type="PATRIC" id="fig|1194971.3.peg.285"/>
<dbReference type="EMBL" id="CP011403">
    <property type="protein sequence ID" value="AKI03835.1"/>
    <property type="molecule type" value="Genomic_DNA"/>
</dbReference>
<reference evidence="1 2" key="1">
    <citation type="submission" date="2015-05" db="EMBL/GenBank/DDBJ databases">
        <title>Complete genome sequence of Lactobacillus salivarius Ren, a probiotic strain with antitumor activity.</title>
        <authorList>
            <person name="Sun E."/>
            <person name="Zhao L."/>
            <person name="Liu S."/>
            <person name="Zhang M."/>
            <person name="Guo H."/>
            <person name="Ren F."/>
        </authorList>
    </citation>
    <scope>NUCLEOTIDE SEQUENCE [LARGE SCALE GENOMIC DNA]</scope>
    <source>
        <strain evidence="1 2">Ren</strain>
    </source>
</reference>
<proteinExistence type="predicted"/>
<evidence type="ECO:0000313" key="1">
    <source>
        <dbReference type="EMBL" id="AKI03835.1"/>
    </source>
</evidence>
<dbReference type="AlphaFoldDB" id="A0A0F7PWD4"/>
<dbReference type="Proteomes" id="UP000035027">
    <property type="component" value="Chromosome"/>
</dbReference>
<gene>
    <name evidence="1" type="ORF">LsR_00284</name>
</gene>
<name>A0A0F7PWD4_9LACO</name>
<sequence length="95" mass="11410">MINKTDFYKYKGKVFFNVEDPFGYKHREVEVLAIYENTAAVRDVKTGLTWTIRKRELGLKETGKLHKHHGHFDYRKTKRQWKGKQEQLINTIRSL</sequence>
<evidence type="ECO:0000313" key="2">
    <source>
        <dbReference type="Proteomes" id="UP000035027"/>
    </source>
</evidence>
<protein>
    <submittedName>
        <fullName evidence="1">Uncharacterized protein</fullName>
    </submittedName>
</protein>
<dbReference type="RefSeq" id="WP_047035156.1">
    <property type="nucleotide sequence ID" value="NZ_CP011403.1"/>
</dbReference>
<accession>A0A0F7PWD4</accession>